<keyword evidence="8 9" id="KW-0472">Membrane</keyword>
<reference evidence="12 13" key="1">
    <citation type="journal article" date="2019" name="Int. J. Syst. Evol. Microbiol.">
        <title>The Global Catalogue of Microorganisms (GCM) 10K type strain sequencing project: providing services to taxonomists for standard genome sequencing and annotation.</title>
        <authorList>
            <consortium name="The Broad Institute Genomics Platform"/>
            <consortium name="The Broad Institute Genome Sequencing Center for Infectious Disease"/>
            <person name="Wu L."/>
            <person name="Ma J."/>
        </authorList>
    </citation>
    <scope>NUCLEOTIDE SEQUENCE [LARGE SCALE GENOMIC DNA]</scope>
    <source>
        <strain evidence="12 13">JCM 15089</strain>
    </source>
</reference>
<dbReference type="PRINTS" id="PR00781">
    <property type="entry name" value="LIPOSIGPTASE"/>
</dbReference>
<dbReference type="PANTHER" id="PTHR33695:SF1">
    <property type="entry name" value="LIPOPROTEIN SIGNAL PEPTIDASE"/>
    <property type="match status" value="1"/>
</dbReference>
<comment type="subcellular location">
    <subcellularLocation>
        <location evidence="9">Cell membrane</location>
        <topology evidence="9">Multi-pass membrane protein</topology>
    </subcellularLocation>
</comment>
<dbReference type="NCBIfam" id="TIGR00077">
    <property type="entry name" value="lspA"/>
    <property type="match status" value="1"/>
</dbReference>
<dbReference type="HAMAP" id="MF_00161">
    <property type="entry name" value="LspA"/>
    <property type="match status" value="1"/>
</dbReference>
<evidence type="ECO:0000313" key="12">
    <source>
        <dbReference type="EMBL" id="GAA0568853.1"/>
    </source>
</evidence>
<evidence type="ECO:0000256" key="10">
    <source>
        <dbReference type="RuleBase" id="RU000594"/>
    </source>
</evidence>
<evidence type="ECO:0000256" key="6">
    <source>
        <dbReference type="ARBA" id="ARBA00022801"/>
    </source>
</evidence>
<comment type="caution">
    <text evidence="12">The sequence shown here is derived from an EMBL/GenBank/DDBJ whole genome shotgun (WGS) entry which is preliminary data.</text>
</comment>
<feature type="active site" evidence="9">
    <location>
        <position position="121"/>
    </location>
</feature>
<protein>
    <recommendedName>
        <fullName evidence="9">Lipoprotein signal peptidase</fullName>
        <ecNumber evidence="9">3.4.23.36</ecNumber>
    </recommendedName>
    <alternativeName>
        <fullName evidence="9">Prolipoprotein signal peptidase</fullName>
    </alternativeName>
    <alternativeName>
        <fullName evidence="9">Signal peptidase II</fullName>
        <shortName evidence="9">SPase II</shortName>
    </alternativeName>
</protein>
<evidence type="ECO:0000256" key="1">
    <source>
        <dbReference type="ARBA" id="ARBA00006139"/>
    </source>
</evidence>
<name>A0ABN1EL16_9PROT</name>
<evidence type="ECO:0000256" key="7">
    <source>
        <dbReference type="ARBA" id="ARBA00022989"/>
    </source>
</evidence>
<keyword evidence="7 9" id="KW-1133">Transmembrane helix</keyword>
<keyword evidence="2 9" id="KW-1003">Cell membrane</keyword>
<organism evidence="12 13">
    <name type="scientific">Rhizomicrobium electricum</name>
    <dbReference type="NCBI Taxonomy" id="480070"/>
    <lineage>
        <taxon>Bacteria</taxon>
        <taxon>Pseudomonadati</taxon>
        <taxon>Pseudomonadota</taxon>
        <taxon>Alphaproteobacteria</taxon>
        <taxon>Micropepsales</taxon>
        <taxon>Micropepsaceae</taxon>
        <taxon>Rhizomicrobium</taxon>
    </lineage>
</organism>
<keyword evidence="4 9" id="KW-0812">Transmembrane</keyword>
<evidence type="ECO:0000256" key="4">
    <source>
        <dbReference type="ARBA" id="ARBA00022692"/>
    </source>
</evidence>
<comment type="similarity">
    <text evidence="1 9 11">Belongs to the peptidase A8 family.</text>
</comment>
<dbReference type="PROSITE" id="PS00855">
    <property type="entry name" value="SPASE_II"/>
    <property type="match status" value="1"/>
</dbReference>
<evidence type="ECO:0000256" key="11">
    <source>
        <dbReference type="RuleBase" id="RU004181"/>
    </source>
</evidence>
<comment type="catalytic activity">
    <reaction evidence="9 10">
        <text>Release of signal peptides from bacterial membrane prolipoproteins. Hydrolyzes -Xaa-Yaa-Zaa-|-(S,diacylglyceryl)Cys-, in which Xaa is hydrophobic (preferably Leu), and Yaa (Ala or Ser) and Zaa (Gly or Ala) have small, neutral side chains.</text>
        <dbReference type="EC" id="3.4.23.36"/>
    </reaction>
</comment>
<keyword evidence="6 9" id="KW-0378">Hydrolase</keyword>
<evidence type="ECO:0000256" key="2">
    <source>
        <dbReference type="ARBA" id="ARBA00022475"/>
    </source>
</evidence>
<dbReference type="Pfam" id="PF01252">
    <property type="entry name" value="Peptidase_A8"/>
    <property type="match status" value="1"/>
</dbReference>
<dbReference type="RefSeq" id="WP_166929796.1">
    <property type="nucleotide sequence ID" value="NZ_BAAADD010000004.1"/>
</dbReference>
<evidence type="ECO:0000256" key="8">
    <source>
        <dbReference type="ARBA" id="ARBA00023136"/>
    </source>
</evidence>
<proteinExistence type="inferred from homology"/>
<dbReference type="EC" id="3.4.23.36" evidence="9"/>
<evidence type="ECO:0000256" key="9">
    <source>
        <dbReference type="HAMAP-Rule" id="MF_00161"/>
    </source>
</evidence>
<feature type="transmembrane region" description="Helical" evidence="9">
    <location>
        <begin position="94"/>
        <end position="115"/>
    </location>
</feature>
<feature type="active site" evidence="9">
    <location>
        <position position="139"/>
    </location>
</feature>
<evidence type="ECO:0000256" key="3">
    <source>
        <dbReference type="ARBA" id="ARBA00022670"/>
    </source>
</evidence>
<keyword evidence="13" id="KW-1185">Reference proteome</keyword>
<dbReference type="EMBL" id="BAAADD010000004">
    <property type="protein sequence ID" value="GAA0568853.1"/>
    <property type="molecule type" value="Genomic_DNA"/>
</dbReference>
<evidence type="ECO:0000313" key="13">
    <source>
        <dbReference type="Proteomes" id="UP001499951"/>
    </source>
</evidence>
<keyword evidence="5 9" id="KW-0064">Aspartyl protease</keyword>
<feature type="transmembrane region" description="Helical" evidence="9">
    <location>
        <begin position="38"/>
        <end position="61"/>
    </location>
</feature>
<feature type="transmembrane region" description="Helical" evidence="9">
    <location>
        <begin position="68"/>
        <end position="88"/>
    </location>
</feature>
<feature type="transmembrane region" description="Helical" evidence="9">
    <location>
        <begin position="127"/>
        <end position="151"/>
    </location>
</feature>
<keyword evidence="3 9" id="KW-0645">Protease</keyword>
<gene>
    <name evidence="9 12" type="primary">lspA</name>
    <name evidence="12" type="ORF">GCM10008942_16860</name>
</gene>
<dbReference type="InterPro" id="IPR001872">
    <property type="entry name" value="Peptidase_A8"/>
</dbReference>
<evidence type="ECO:0000256" key="5">
    <source>
        <dbReference type="ARBA" id="ARBA00022750"/>
    </source>
</evidence>
<comment type="pathway">
    <text evidence="9">Protein modification; lipoprotein biosynthesis (signal peptide cleavage).</text>
</comment>
<dbReference type="PANTHER" id="PTHR33695">
    <property type="entry name" value="LIPOPROTEIN SIGNAL PEPTIDASE"/>
    <property type="match status" value="1"/>
</dbReference>
<accession>A0ABN1EL16</accession>
<comment type="function">
    <text evidence="9 10">This protein specifically catalyzes the removal of signal peptides from prolipoproteins.</text>
</comment>
<dbReference type="Proteomes" id="UP001499951">
    <property type="component" value="Unassembled WGS sequence"/>
</dbReference>
<sequence length="171" mass="18359">MNKRDAGLLVAGATFALDQASKMTLLYGVDFIHMTPGSAIQVLPFFNLVMVWNPGISLGLFPASSVEGTVFLATFQMVAVGVLCWWLWFARKTVIALGLGMVIGGALGNLIDRLVYGKVADFIQLHAFGYSFYVFNVADAAITFGVIALLYDALMKPEAPGVTGSDQGQEK</sequence>